<organism evidence="1 2">
    <name type="scientific">Pleurodeles waltl</name>
    <name type="common">Iberian ribbed newt</name>
    <dbReference type="NCBI Taxonomy" id="8319"/>
    <lineage>
        <taxon>Eukaryota</taxon>
        <taxon>Metazoa</taxon>
        <taxon>Chordata</taxon>
        <taxon>Craniata</taxon>
        <taxon>Vertebrata</taxon>
        <taxon>Euteleostomi</taxon>
        <taxon>Amphibia</taxon>
        <taxon>Batrachia</taxon>
        <taxon>Caudata</taxon>
        <taxon>Salamandroidea</taxon>
        <taxon>Salamandridae</taxon>
        <taxon>Pleurodelinae</taxon>
        <taxon>Pleurodeles</taxon>
    </lineage>
</organism>
<dbReference type="AlphaFoldDB" id="A0AAV7PSS2"/>
<dbReference type="Proteomes" id="UP001066276">
    <property type="component" value="Chromosome 7"/>
</dbReference>
<sequence>MSVILWWKKVAREVHKSCDGGMSFVLELGVGEFLHDVEELLAVMCIVVTAVFEGGFLGRSDEVMVFADGVLEGSMVVRCLFVEPFSLQFPAGLLGGSKVRGEPAGSLVGPSVGRFIEWGKSVVVVVDPAPEVAGCEVGIGGFGRWFSGKAGVQLVLADFAPVAAGVLLGVVMQRWLVHGSSVV</sequence>
<dbReference type="EMBL" id="JANPWB010000011">
    <property type="protein sequence ID" value="KAJ1130307.1"/>
    <property type="molecule type" value="Genomic_DNA"/>
</dbReference>
<protein>
    <submittedName>
        <fullName evidence="1">Uncharacterized protein</fullName>
    </submittedName>
</protein>
<proteinExistence type="predicted"/>
<accession>A0AAV7PSS2</accession>
<evidence type="ECO:0000313" key="2">
    <source>
        <dbReference type="Proteomes" id="UP001066276"/>
    </source>
</evidence>
<keyword evidence="2" id="KW-1185">Reference proteome</keyword>
<gene>
    <name evidence="1" type="ORF">NDU88_008660</name>
</gene>
<reference evidence="1" key="1">
    <citation type="journal article" date="2022" name="bioRxiv">
        <title>Sequencing and chromosome-scale assembly of the giantPleurodeles waltlgenome.</title>
        <authorList>
            <person name="Brown T."/>
            <person name="Elewa A."/>
            <person name="Iarovenko S."/>
            <person name="Subramanian E."/>
            <person name="Araus A.J."/>
            <person name="Petzold A."/>
            <person name="Susuki M."/>
            <person name="Suzuki K.-i.T."/>
            <person name="Hayashi T."/>
            <person name="Toyoda A."/>
            <person name="Oliveira C."/>
            <person name="Osipova E."/>
            <person name="Leigh N.D."/>
            <person name="Simon A."/>
            <person name="Yun M.H."/>
        </authorList>
    </citation>
    <scope>NUCLEOTIDE SEQUENCE</scope>
    <source>
        <strain evidence="1">20211129_DDA</strain>
        <tissue evidence="1">Liver</tissue>
    </source>
</reference>
<evidence type="ECO:0000313" key="1">
    <source>
        <dbReference type="EMBL" id="KAJ1130307.1"/>
    </source>
</evidence>
<name>A0AAV7PSS2_PLEWA</name>
<comment type="caution">
    <text evidence="1">The sequence shown here is derived from an EMBL/GenBank/DDBJ whole genome shotgun (WGS) entry which is preliminary data.</text>
</comment>